<dbReference type="GO" id="GO:0006302">
    <property type="term" value="P:double-strand break repair"/>
    <property type="evidence" value="ECO:0007669"/>
    <property type="project" value="InterPro"/>
</dbReference>
<dbReference type="Gene3D" id="3.40.50.300">
    <property type="entry name" value="P-loop containing nucleotide triphosphate hydrolases"/>
    <property type="match status" value="2"/>
</dbReference>
<evidence type="ECO:0000313" key="4">
    <source>
        <dbReference type="Proteomes" id="UP001057580"/>
    </source>
</evidence>
<dbReference type="GO" id="GO:0016887">
    <property type="term" value="F:ATP hydrolysis activity"/>
    <property type="evidence" value="ECO:0007669"/>
    <property type="project" value="InterPro"/>
</dbReference>
<reference evidence="3" key="1">
    <citation type="submission" date="2022-09" db="EMBL/GenBank/DDBJ databases">
        <title>Diverse halophilic archaea isolated from saline environments.</title>
        <authorList>
            <person name="Cui H.-L."/>
        </authorList>
    </citation>
    <scope>NUCLEOTIDE SEQUENCE</scope>
    <source>
        <strain evidence="3">ZS-35-S2</strain>
    </source>
</reference>
<evidence type="ECO:0000313" key="3">
    <source>
        <dbReference type="EMBL" id="UWM54415.1"/>
    </source>
</evidence>
<evidence type="ECO:0000256" key="1">
    <source>
        <dbReference type="SAM" id="Coils"/>
    </source>
</evidence>
<organism evidence="3 4">
    <name type="scientific">Salinirubellus salinus</name>
    <dbReference type="NCBI Taxonomy" id="1364945"/>
    <lineage>
        <taxon>Archaea</taxon>
        <taxon>Methanobacteriati</taxon>
        <taxon>Methanobacteriota</taxon>
        <taxon>Stenosarchaea group</taxon>
        <taxon>Halobacteria</taxon>
        <taxon>Halobacteriales</taxon>
        <taxon>Natronomonadaceae</taxon>
        <taxon>Salinirubellus</taxon>
    </lineage>
</organism>
<dbReference type="Pfam" id="PF13476">
    <property type="entry name" value="AAA_23"/>
    <property type="match status" value="1"/>
</dbReference>
<dbReference type="AlphaFoldDB" id="A0A9E7R4B3"/>
<dbReference type="Proteomes" id="UP001057580">
    <property type="component" value="Chromosome"/>
</dbReference>
<feature type="domain" description="Rad50/SbcC-type AAA" evidence="2">
    <location>
        <begin position="8"/>
        <end position="216"/>
    </location>
</feature>
<proteinExistence type="predicted"/>
<dbReference type="GeneID" id="74944783"/>
<name>A0A9E7R4B3_9EURY</name>
<dbReference type="Gene3D" id="1.10.287.1490">
    <property type="match status" value="1"/>
</dbReference>
<dbReference type="NCBIfam" id="NF045487">
    <property type="entry name" value="ASRP"/>
    <property type="match status" value="1"/>
</dbReference>
<feature type="coiled-coil region" evidence="1">
    <location>
        <begin position="336"/>
        <end position="506"/>
    </location>
</feature>
<dbReference type="EMBL" id="CP104003">
    <property type="protein sequence ID" value="UWM54415.1"/>
    <property type="molecule type" value="Genomic_DNA"/>
</dbReference>
<dbReference type="PANTHER" id="PTHR45615">
    <property type="entry name" value="MYOSIN HEAVY CHAIN, NON-MUSCLE"/>
    <property type="match status" value="1"/>
</dbReference>
<dbReference type="RefSeq" id="WP_260593435.1">
    <property type="nucleotide sequence ID" value="NZ_CP104003.1"/>
</dbReference>
<evidence type="ECO:0000259" key="2">
    <source>
        <dbReference type="Pfam" id="PF13476"/>
    </source>
</evidence>
<dbReference type="InterPro" id="IPR038729">
    <property type="entry name" value="Rad50/SbcC_AAA"/>
</dbReference>
<sequence length="643" mass="73397">MSNNVTVDVRNIGGIEETSVEFSPGVTILVGRNATNRTSLLQAVMAGLGSDDVSMKADADEGGVDITVDGTTYTQELYRRSQSVVTDGEPYLEDATLADLFAFLLESNEARRTVARGDDLRELIMRPVDTESIEAEISRLVDERKELEAELEEIESLKGKLPGLEEERTRLESKITETQEELEAKEAELEAADADVEETREEEAELEDRLAELREKRSTLDDVRYDLETERESLEALEAERRELESEYEELPETPAGEIAELDTEIGRLRDRKQRLETEVNELQNVIGFNEEMLNGAADEVFEALGTADTDGGQITDQLLADDTVSCWTCGSEVDAEQIERTVDQLRKLSQQHLSEVNDIDTEIADLQQERTELQQSQRDRERIERRLEGIEEEVERSESSVERLQERRAELTETIEQVEAEVDEMESDSYGEVLDLHKEANQLEYELGRHENDLERVEENIASLERRIETESEVERKREELSDEIADLRTRIERIEQEAVEQFNEHMDTILGLLHYDNIDRIWIERVEREVREGRRKVTRNAFELHVVRSTASGTVYEDTVSNLSESEREVTGLVFALAGYLAHEVHESVPFILLDSLEAIDSERIATLVDYFAEFADYLLVALLPEDASALPAEYERLTEI</sequence>
<feature type="coiled-coil region" evidence="1">
    <location>
        <begin position="130"/>
        <end position="293"/>
    </location>
</feature>
<protein>
    <submittedName>
        <fullName evidence="3">Chromosome segregation protein SMC</fullName>
    </submittedName>
</protein>
<keyword evidence="1" id="KW-0175">Coiled coil</keyword>
<keyword evidence="4" id="KW-1185">Reference proteome</keyword>
<dbReference type="InterPro" id="IPR027417">
    <property type="entry name" value="P-loop_NTPase"/>
</dbReference>
<dbReference type="SUPFAM" id="SSF52540">
    <property type="entry name" value="P-loop containing nucleoside triphosphate hydrolases"/>
    <property type="match status" value="2"/>
</dbReference>
<dbReference type="PANTHER" id="PTHR45615:SF80">
    <property type="entry name" value="GRIP DOMAIN-CONTAINING PROTEIN"/>
    <property type="match status" value="1"/>
</dbReference>
<gene>
    <name evidence="3" type="ORF">N0B31_20135</name>
</gene>
<dbReference type="KEGG" id="ssai:N0B31_20135"/>
<accession>A0A9E7R4B3</accession>